<dbReference type="EMBL" id="JAWWNJ010000255">
    <property type="protein sequence ID" value="KAK6966825.1"/>
    <property type="molecule type" value="Genomic_DNA"/>
</dbReference>
<evidence type="ECO:0008006" key="3">
    <source>
        <dbReference type="Google" id="ProtNLM"/>
    </source>
</evidence>
<protein>
    <recommendedName>
        <fullName evidence="3">F-box domain-containing protein</fullName>
    </recommendedName>
</protein>
<evidence type="ECO:0000313" key="1">
    <source>
        <dbReference type="EMBL" id="KAK6966825.1"/>
    </source>
</evidence>
<sequence length="520" mass="57507">MTRSDSAVLTLHEPPPPPVSVLHLINSNTPPHPAEAAVISSYVGELESHLASVQEAIQTLLTRSDDLRRTLKSYKATLSPIRRLPPEILGLIFSEAVHASVSNTYAFGNVPPSEPALSVTQHAPWLLTSVCRYWAAVALAAPALWSMLRLDLDFIGDNKPGVAPLVDLHLQRVQNVPLTMRLVQENELDNESHPVFDVVLASAAQWRIADLYLRPRLLQRLAGVENGFPALSTLIISLDLAPGPGEADTSAFRQVLRNLFILTPELKRVRALAWDNSGFIRPPFALPWNQLTRLSTTTSSNIEALALLRQLSSIVECNIAFSRDHFFSPNHGDCVHLPHLQSLALQIEDDNEVVTYRKHTSILDFLETPHLTRLALYSTADEEAVLGLVTRSNCAPSLTSLELHSDSIDTDMALRLMQKLTHLTSLELGDFMGQLTSPGSPDFVRRLSRQWMEIRATAGRLTQKLDVLLNDRVLSSRDARRLTSSLASLNADGISVRVSSFPTYPNIIMDPILADDSHFT</sequence>
<organism evidence="1 2">
    <name type="scientific">Favolaschia claudopus</name>
    <dbReference type="NCBI Taxonomy" id="2862362"/>
    <lineage>
        <taxon>Eukaryota</taxon>
        <taxon>Fungi</taxon>
        <taxon>Dikarya</taxon>
        <taxon>Basidiomycota</taxon>
        <taxon>Agaricomycotina</taxon>
        <taxon>Agaricomycetes</taxon>
        <taxon>Agaricomycetidae</taxon>
        <taxon>Agaricales</taxon>
        <taxon>Marasmiineae</taxon>
        <taxon>Mycenaceae</taxon>
        <taxon>Favolaschia</taxon>
    </lineage>
</organism>
<gene>
    <name evidence="1" type="ORF">R3P38DRAFT_3299437</name>
</gene>
<dbReference type="Gene3D" id="3.80.10.10">
    <property type="entry name" value="Ribonuclease Inhibitor"/>
    <property type="match status" value="1"/>
</dbReference>
<dbReference type="Proteomes" id="UP001362999">
    <property type="component" value="Unassembled WGS sequence"/>
</dbReference>
<reference evidence="1 2" key="1">
    <citation type="journal article" date="2024" name="J Genomics">
        <title>Draft genome sequencing and assembly of Favolaschia claudopus CIRM-BRFM 2984 isolated from oak limbs.</title>
        <authorList>
            <person name="Navarro D."/>
            <person name="Drula E."/>
            <person name="Chaduli D."/>
            <person name="Cazenave R."/>
            <person name="Ahrendt S."/>
            <person name="Wang J."/>
            <person name="Lipzen A."/>
            <person name="Daum C."/>
            <person name="Barry K."/>
            <person name="Grigoriev I.V."/>
            <person name="Favel A."/>
            <person name="Rosso M.N."/>
            <person name="Martin F."/>
        </authorList>
    </citation>
    <scope>NUCLEOTIDE SEQUENCE [LARGE SCALE GENOMIC DNA]</scope>
    <source>
        <strain evidence="1 2">CIRM-BRFM 2984</strain>
    </source>
</reference>
<comment type="caution">
    <text evidence="1">The sequence shown here is derived from an EMBL/GenBank/DDBJ whole genome shotgun (WGS) entry which is preliminary data.</text>
</comment>
<evidence type="ECO:0000313" key="2">
    <source>
        <dbReference type="Proteomes" id="UP001362999"/>
    </source>
</evidence>
<dbReference type="AlphaFoldDB" id="A0AAV9Z0Q5"/>
<dbReference type="InterPro" id="IPR032675">
    <property type="entry name" value="LRR_dom_sf"/>
</dbReference>
<keyword evidence="2" id="KW-1185">Reference proteome</keyword>
<accession>A0AAV9Z0Q5</accession>
<proteinExistence type="predicted"/>
<name>A0AAV9Z0Q5_9AGAR</name>